<dbReference type="KEGG" id="mfeu:H1D33_24820"/>
<evidence type="ECO:0000313" key="2">
    <source>
        <dbReference type="EMBL" id="QLQ36487.1"/>
    </source>
</evidence>
<accession>A0A7L6B3H2</accession>
<dbReference type="EMBL" id="CP059322">
    <property type="protein sequence ID" value="QLQ36487.1"/>
    <property type="molecule type" value="Genomic_DNA"/>
</dbReference>
<feature type="domain" description="SCP2" evidence="1">
    <location>
        <begin position="15"/>
        <end position="104"/>
    </location>
</feature>
<dbReference type="AlphaFoldDB" id="A0A7L6B3H2"/>
<name>A0A7L6B3H2_9ACTN</name>
<dbReference type="InterPro" id="IPR036527">
    <property type="entry name" value="SCP2_sterol-bd_dom_sf"/>
</dbReference>
<dbReference type="SUPFAM" id="SSF55718">
    <property type="entry name" value="SCP-like"/>
    <property type="match status" value="1"/>
</dbReference>
<reference evidence="3" key="1">
    <citation type="submission" date="2020-07" db="EMBL/GenBank/DDBJ databases">
        <title>A new Micromonospora strain with potent antibiotic activity isolated from the microbiome of a mid-Atlantic deep-sea sponge.</title>
        <authorList>
            <person name="Back C.R."/>
            <person name="Stennett H.L."/>
            <person name="Williams S.E."/>
            <person name="Wang L."/>
            <person name="Ojeda Gomez J."/>
            <person name="Abdulle O.M."/>
            <person name="Duffy T."/>
            <person name="Hendry K.R."/>
            <person name="Powell D."/>
            <person name="Stach J.E."/>
            <person name="Essex-Lopresti A.E."/>
            <person name="Willis C.L."/>
            <person name="Curnow P."/>
            <person name="Race P.R."/>
        </authorList>
    </citation>
    <scope>NUCLEOTIDE SEQUENCE [LARGE SCALE GENOMIC DNA]</scope>
    <source>
        <strain evidence="3">28ISP2-46</strain>
    </source>
</reference>
<protein>
    <submittedName>
        <fullName evidence="2">SCP2 sterol-binding domain-containing protein</fullName>
    </submittedName>
</protein>
<reference evidence="2 3" key="2">
    <citation type="journal article" date="2021" name="Mar. Drugs">
        <title>A New Micromonospora Strain with Antibiotic Activity Isolated from the Microbiome of a Mid-Atlantic Deep-Sea Sponge.</title>
        <authorList>
            <person name="Back C.R."/>
            <person name="Stennett H.L."/>
            <person name="Williams S.E."/>
            <person name="Wang L."/>
            <person name="Ojeda Gomez J."/>
            <person name="Abdulle O.M."/>
            <person name="Duffy T."/>
            <person name="Neal C."/>
            <person name="Mantell J."/>
            <person name="Jepson M.A."/>
            <person name="Hendry K.R."/>
            <person name="Powell D."/>
            <person name="Stach J.E.M."/>
            <person name="Essex-Lopresti A.E."/>
            <person name="Willis C.L."/>
            <person name="Curnow P."/>
            <person name="Race P.R."/>
        </authorList>
    </citation>
    <scope>NUCLEOTIDE SEQUENCE [LARGE SCALE GENOMIC DNA]</scope>
    <source>
        <strain evidence="2 3">28ISP2-46</strain>
    </source>
</reference>
<proteinExistence type="predicted"/>
<evidence type="ECO:0000313" key="3">
    <source>
        <dbReference type="Proteomes" id="UP000510844"/>
    </source>
</evidence>
<sequence length="122" mass="12780">MTFTDAFFDRLSAMGYDPRLGTVSGSVRIDIRADGGLRQWRLDIDRGHLRVTRDGGPASAVITTSERTAEAMATGGMNGLAAITRGEIMVDGDLGLALRIGRLFPTRAEAATRTGGPDGGAG</sequence>
<gene>
    <name evidence="2" type="ORF">H1D33_24820</name>
</gene>
<evidence type="ECO:0000259" key="1">
    <source>
        <dbReference type="Pfam" id="PF02036"/>
    </source>
</evidence>
<dbReference type="Proteomes" id="UP000510844">
    <property type="component" value="Chromosome"/>
</dbReference>
<dbReference type="RefSeq" id="WP_181569003.1">
    <property type="nucleotide sequence ID" value="NZ_CP059322.2"/>
</dbReference>
<dbReference type="Gene3D" id="3.30.1050.10">
    <property type="entry name" value="SCP2 sterol-binding domain"/>
    <property type="match status" value="1"/>
</dbReference>
<dbReference type="InterPro" id="IPR003033">
    <property type="entry name" value="SCP2_sterol-bd_dom"/>
</dbReference>
<organism evidence="2 3">
    <name type="scientific">Micromonospora robiginosa</name>
    <dbReference type="NCBI Taxonomy" id="2749844"/>
    <lineage>
        <taxon>Bacteria</taxon>
        <taxon>Bacillati</taxon>
        <taxon>Actinomycetota</taxon>
        <taxon>Actinomycetes</taxon>
        <taxon>Micromonosporales</taxon>
        <taxon>Micromonosporaceae</taxon>
        <taxon>Micromonospora</taxon>
    </lineage>
</organism>
<keyword evidence="3" id="KW-1185">Reference proteome</keyword>
<dbReference type="Pfam" id="PF02036">
    <property type="entry name" value="SCP2"/>
    <property type="match status" value="1"/>
</dbReference>